<keyword evidence="6" id="KW-0175">Coiled coil</keyword>
<organism evidence="17 18">
    <name type="scientific">Patella caerulea</name>
    <name type="common">Rayed Mediterranean limpet</name>
    <dbReference type="NCBI Taxonomy" id="87958"/>
    <lineage>
        <taxon>Eukaryota</taxon>
        <taxon>Metazoa</taxon>
        <taxon>Spiralia</taxon>
        <taxon>Lophotrochozoa</taxon>
        <taxon>Mollusca</taxon>
        <taxon>Gastropoda</taxon>
        <taxon>Patellogastropoda</taxon>
        <taxon>Patelloidea</taxon>
        <taxon>Patellidae</taxon>
        <taxon>Patella</taxon>
    </lineage>
</organism>
<dbReference type="Pfam" id="PF00060">
    <property type="entry name" value="Lig_chan"/>
    <property type="match status" value="1"/>
</dbReference>
<evidence type="ECO:0000256" key="8">
    <source>
        <dbReference type="ARBA" id="ARBA00023136"/>
    </source>
</evidence>
<dbReference type="Proteomes" id="UP001347796">
    <property type="component" value="Unassembled WGS sequence"/>
</dbReference>
<feature type="transmembrane region" description="Helical" evidence="13">
    <location>
        <begin position="395"/>
        <end position="413"/>
    </location>
</feature>
<keyword evidence="14" id="KW-0732">Signal</keyword>
<dbReference type="InterPro" id="IPR001320">
    <property type="entry name" value="Iontro_rcpt_C"/>
</dbReference>
<evidence type="ECO:0000256" key="14">
    <source>
        <dbReference type="SAM" id="SignalP"/>
    </source>
</evidence>
<feature type="domain" description="Ionotropic glutamate receptor C-terminal" evidence="15">
    <location>
        <begin position="235"/>
        <end position="600"/>
    </location>
</feature>
<feature type="chain" id="PRO_5042846746" evidence="14">
    <location>
        <begin position="25"/>
        <end position="654"/>
    </location>
</feature>
<feature type="signal peptide" evidence="14">
    <location>
        <begin position="1"/>
        <end position="24"/>
    </location>
</feature>
<name>A0AAN8PYZ2_PATCE</name>
<evidence type="ECO:0000313" key="18">
    <source>
        <dbReference type="Proteomes" id="UP001347796"/>
    </source>
</evidence>
<dbReference type="Gene3D" id="1.10.287.70">
    <property type="match status" value="1"/>
</dbReference>
<evidence type="ECO:0000256" key="5">
    <source>
        <dbReference type="ARBA" id="ARBA00022989"/>
    </source>
</evidence>
<evidence type="ECO:0000256" key="10">
    <source>
        <dbReference type="ARBA" id="ARBA00023180"/>
    </source>
</evidence>
<dbReference type="Gene3D" id="3.40.190.10">
    <property type="entry name" value="Periplasmic binding protein-like II"/>
    <property type="match status" value="1"/>
</dbReference>
<evidence type="ECO:0000259" key="15">
    <source>
        <dbReference type="SMART" id="SM00079"/>
    </source>
</evidence>
<keyword evidence="12" id="KW-0407">Ion channel</keyword>
<evidence type="ECO:0000256" key="3">
    <source>
        <dbReference type="ARBA" id="ARBA00022475"/>
    </source>
</evidence>
<dbReference type="SUPFAM" id="SSF53850">
    <property type="entry name" value="Periplasmic binding protein-like II"/>
    <property type="match status" value="1"/>
</dbReference>
<accession>A0AAN8PYZ2</accession>
<comment type="subcellular location">
    <subcellularLocation>
        <location evidence="1">Cell membrane</location>
        <topology evidence="1">Multi-pass membrane protein</topology>
    </subcellularLocation>
</comment>
<gene>
    <name evidence="17" type="ORF">SNE40_008420</name>
</gene>
<keyword evidence="10" id="KW-0325">Glycoprotein</keyword>
<keyword evidence="7" id="KW-0406">Ion transport</keyword>
<feature type="transmembrane region" description="Helical" evidence="13">
    <location>
        <begin position="362"/>
        <end position="383"/>
    </location>
</feature>
<evidence type="ECO:0000256" key="6">
    <source>
        <dbReference type="ARBA" id="ARBA00023054"/>
    </source>
</evidence>
<keyword evidence="4 13" id="KW-0812">Transmembrane</keyword>
<feature type="transmembrane region" description="Helical" evidence="13">
    <location>
        <begin position="621"/>
        <end position="641"/>
    </location>
</feature>
<comment type="caution">
    <text evidence="17">The sequence shown here is derived from an EMBL/GenBank/DDBJ whole genome shotgun (WGS) entry which is preliminary data.</text>
</comment>
<dbReference type="PANTHER" id="PTHR42643">
    <property type="entry name" value="IONOTROPIC RECEPTOR 20A-RELATED"/>
    <property type="match status" value="1"/>
</dbReference>
<dbReference type="SMART" id="SM00079">
    <property type="entry name" value="PBPe"/>
    <property type="match status" value="1"/>
</dbReference>
<protein>
    <submittedName>
        <fullName evidence="17">Uncharacterized protein</fullName>
    </submittedName>
</protein>
<evidence type="ECO:0000256" key="7">
    <source>
        <dbReference type="ARBA" id="ARBA00023065"/>
    </source>
</evidence>
<keyword evidence="8 13" id="KW-0472">Membrane</keyword>
<feature type="domain" description="Ionotropic glutamate receptor L-glutamate and glycine-binding" evidence="16">
    <location>
        <begin position="246"/>
        <end position="305"/>
    </location>
</feature>
<dbReference type="Pfam" id="PF10613">
    <property type="entry name" value="Lig_chan-Glu_bd"/>
    <property type="match status" value="1"/>
</dbReference>
<evidence type="ECO:0000259" key="16">
    <source>
        <dbReference type="SMART" id="SM00918"/>
    </source>
</evidence>
<dbReference type="PANTHER" id="PTHR42643:SF24">
    <property type="entry name" value="IONOTROPIC RECEPTOR 60A"/>
    <property type="match status" value="1"/>
</dbReference>
<keyword evidence="3" id="KW-1003">Cell membrane</keyword>
<sequence length="654" mass="74002">MTGMSIARIYISLIAVWFLDVSVSSRILDINTPMGQELEMDSNCASGNIASSLSNMIKTLEWPDVNIVYETPYNETVLNTLRHIEQELLGFQTTLYDVTGINPSNMENMLRQIYQKKSRDVRIILFLSNITLELLEIANTFDSRSNKTTNYRTGSSWIILSSSIFKRQLLDFELKNIILLTCSRHPIGLYTLSDATITPIDCLNDCSAPEMELERKRCSVESLFPNIKHKYSKHHVLIGTLESNLLQIKVNKNNDTVYSGVVVELSEILAQYLNFTFTFVQPSDGKYGGKSRDGKWQGLVGLLDRREVDMVIAEFSITEERSKLIDFILPPFATYTWSALCKRGIQSQSNWVKVFRPFSIGVYKATLATVVAVAVLLLLVQRYSTEQSINYRFSLWNHMISVLNNILVLISFLTSRGDGVSTTKVSVRVLVAFLWMFCVVLTGVYLGNLTAALTDIKYQKPFNSLEELVQLPDWKWGIRGYSLGKTLIGNSKDNLMIKIWKGMKEFNKTDPSIFDLDINVHVNRILTNGEQYVFLGAEAKYEIMNRNDCALEIVDSFLSNFQTAIAVTKNSYLTPDLESAMVQLSDNGYLKMLDDKIYKDNRPQYCKIKNTAKRPLLLDDLLGAVLMASVGLATAIFVLLIEKCGDSLRKALAH</sequence>
<dbReference type="GO" id="GO:0050906">
    <property type="term" value="P:detection of stimulus involved in sensory perception"/>
    <property type="evidence" value="ECO:0007669"/>
    <property type="project" value="UniProtKB-ARBA"/>
</dbReference>
<evidence type="ECO:0000256" key="1">
    <source>
        <dbReference type="ARBA" id="ARBA00004651"/>
    </source>
</evidence>
<dbReference type="InterPro" id="IPR052192">
    <property type="entry name" value="Insect_Ionotropic_Sensory_Rcpt"/>
</dbReference>
<keyword evidence="9" id="KW-0675">Receptor</keyword>
<evidence type="ECO:0000256" key="11">
    <source>
        <dbReference type="ARBA" id="ARBA00023286"/>
    </source>
</evidence>
<dbReference type="GO" id="GO:0005886">
    <property type="term" value="C:plasma membrane"/>
    <property type="evidence" value="ECO:0007669"/>
    <property type="project" value="UniProtKB-SubCell"/>
</dbReference>
<dbReference type="GO" id="GO:0015276">
    <property type="term" value="F:ligand-gated monoatomic ion channel activity"/>
    <property type="evidence" value="ECO:0007669"/>
    <property type="project" value="InterPro"/>
</dbReference>
<evidence type="ECO:0000256" key="12">
    <source>
        <dbReference type="ARBA" id="ARBA00023303"/>
    </source>
</evidence>
<dbReference type="InterPro" id="IPR019594">
    <property type="entry name" value="Glu/Gly-bd"/>
</dbReference>
<evidence type="ECO:0000256" key="4">
    <source>
        <dbReference type="ARBA" id="ARBA00022692"/>
    </source>
</evidence>
<feature type="transmembrane region" description="Helical" evidence="13">
    <location>
        <begin position="425"/>
        <end position="446"/>
    </location>
</feature>
<keyword evidence="5 13" id="KW-1133">Transmembrane helix</keyword>
<evidence type="ECO:0000256" key="9">
    <source>
        <dbReference type="ARBA" id="ARBA00023170"/>
    </source>
</evidence>
<evidence type="ECO:0000256" key="13">
    <source>
        <dbReference type="SAM" id="Phobius"/>
    </source>
</evidence>
<reference evidence="17 18" key="1">
    <citation type="submission" date="2024-01" db="EMBL/GenBank/DDBJ databases">
        <title>The genome of the rayed Mediterranean limpet Patella caerulea (Linnaeus, 1758).</title>
        <authorList>
            <person name="Anh-Thu Weber A."/>
            <person name="Halstead-Nussloch G."/>
        </authorList>
    </citation>
    <scope>NUCLEOTIDE SEQUENCE [LARGE SCALE GENOMIC DNA]</scope>
    <source>
        <strain evidence="17">AATW-2023a</strain>
        <tissue evidence="17">Whole specimen</tissue>
    </source>
</reference>
<proteinExistence type="predicted"/>
<dbReference type="AlphaFoldDB" id="A0AAN8PYZ2"/>
<keyword evidence="11" id="KW-1071">Ligand-gated ion channel</keyword>
<dbReference type="EMBL" id="JAZGQO010000006">
    <property type="protein sequence ID" value="KAK6186374.1"/>
    <property type="molecule type" value="Genomic_DNA"/>
</dbReference>
<keyword evidence="2" id="KW-0813">Transport</keyword>
<keyword evidence="18" id="KW-1185">Reference proteome</keyword>
<dbReference type="SMART" id="SM00918">
    <property type="entry name" value="Lig_chan-Glu_bd"/>
    <property type="match status" value="1"/>
</dbReference>
<evidence type="ECO:0000256" key="2">
    <source>
        <dbReference type="ARBA" id="ARBA00022448"/>
    </source>
</evidence>
<dbReference type="FunFam" id="3.40.190.10:FF:000078">
    <property type="entry name" value="glutamate receptor ionotropic, NMDA 3B"/>
    <property type="match status" value="1"/>
</dbReference>
<evidence type="ECO:0000313" key="17">
    <source>
        <dbReference type="EMBL" id="KAK6186374.1"/>
    </source>
</evidence>
<dbReference type="GO" id="GO:0043226">
    <property type="term" value="C:organelle"/>
    <property type="evidence" value="ECO:0007669"/>
    <property type="project" value="UniProtKB-ARBA"/>
</dbReference>